<organism evidence="1">
    <name type="scientific">Panicum mosaic virus satellite RNA satS</name>
    <dbReference type="NCBI Taxonomy" id="2019554"/>
    <lineage>
        <taxon>Viruses</taxon>
        <taxon>Riboviria</taxon>
        <taxon>Riboviria incertae sedis</taxon>
        <taxon>Tombendovirales</taxon>
        <taxon>Pamosaviridae</taxon>
        <taxon>Papanivirus</taxon>
        <taxon>Papanivirus panici</taxon>
        <taxon>Panicum papanivirus 1</taxon>
    </lineage>
</organism>
<accession>A0A221C667</accession>
<reference evidence="1" key="1">
    <citation type="journal article" date="2017" name="Virus Res.">
        <title>Complete nucleotide sequences and virion particle association of two satellite RNAs associated with panicum mosaic virus.</title>
        <authorList>
            <person name="Pyle J.D."/>
            <person name="Monis J."/>
            <person name="Scholthof K.G."/>
        </authorList>
    </citation>
    <scope>NUCLEOTIDE SEQUENCE</scope>
</reference>
<name>A0A221C667_SPMV</name>
<gene>
    <name evidence="1" type="primary">satSgp1</name>
</gene>
<evidence type="ECO:0000313" key="1">
    <source>
        <dbReference type="EMBL" id="ASL68494.1"/>
    </source>
</evidence>
<proteinExistence type="predicted"/>
<protein>
    <submittedName>
        <fullName evidence="1">Uncharacterized protein</fullName>
    </submittedName>
</protein>
<sequence length="61" mass="6584">MVTSDPVVSNWTASELQHLLAHNTTRGEARALAVDASLSSGCRLRGGLQWMPTDRPSSGQY</sequence>
<dbReference type="EMBL" id="MF372922">
    <property type="protein sequence ID" value="ASL68494.1"/>
    <property type="molecule type" value="Genomic_RNA"/>
</dbReference>